<feature type="compositionally biased region" description="Polar residues" evidence="1">
    <location>
        <begin position="73"/>
        <end position="96"/>
    </location>
</feature>
<organism evidence="2 3">
    <name type="scientific">Armillaria ostoyae</name>
    <name type="common">Armillaria root rot fungus</name>
    <dbReference type="NCBI Taxonomy" id="47428"/>
    <lineage>
        <taxon>Eukaryota</taxon>
        <taxon>Fungi</taxon>
        <taxon>Dikarya</taxon>
        <taxon>Basidiomycota</taxon>
        <taxon>Agaricomycotina</taxon>
        <taxon>Agaricomycetes</taxon>
        <taxon>Agaricomycetidae</taxon>
        <taxon>Agaricales</taxon>
        <taxon>Marasmiineae</taxon>
        <taxon>Physalacriaceae</taxon>
        <taxon>Armillaria</taxon>
    </lineage>
</organism>
<reference evidence="3" key="1">
    <citation type="journal article" date="2017" name="Nat. Ecol. Evol.">
        <title>Genome expansion and lineage-specific genetic innovations in the forest pathogenic fungi Armillaria.</title>
        <authorList>
            <person name="Sipos G."/>
            <person name="Prasanna A.N."/>
            <person name="Walter M.C."/>
            <person name="O'Connor E."/>
            <person name="Balint B."/>
            <person name="Krizsan K."/>
            <person name="Kiss B."/>
            <person name="Hess J."/>
            <person name="Varga T."/>
            <person name="Slot J."/>
            <person name="Riley R."/>
            <person name="Boka B."/>
            <person name="Rigling D."/>
            <person name="Barry K."/>
            <person name="Lee J."/>
            <person name="Mihaltcheva S."/>
            <person name="LaButti K."/>
            <person name="Lipzen A."/>
            <person name="Waldron R."/>
            <person name="Moloney N.M."/>
            <person name="Sperisen C."/>
            <person name="Kredics L."/>
            <person name="Vagvoelgyi C."/>
            <person name="Patrignani A."/>
            <person name="Fitzpatrick D."/>
            <person name="Nagy I."/>
            <person name="Doyle S."/>
            <person name="Anderson J.B."/>
            <person name="Grigoriev I.V."/>
            <person name="Gueldener U."/>
            <person name="Muensterkoetter M."/>
            <person name="Nagy L.G."/>
        </authorList>
    </citation>
    <scope>NUCLEOTIDE SEQUENCE [LARGE SCALE GENOMIC DNA]</scope>
    <source>
        <strain evidence="3">C18/9</strain>
    </source>
</reference>
<sequence>MANSKIPLPDYLKVLTHGLSMQKAMQISGKIYKTFNTPAQLSDLTELKLKACGIDDKDDRKNILSAVRKAGFNSDSQQEAGPSDQPMTTVEKLSTPTKKKRKREAKDVNEFLPDGPTDEAAKYGSLDFNEVLDTEVSNSSLQPTTVFNRTQILIKKSTVINRAPLMSAWAMIVAERLGFRREEALSIASVYTEMNALSKGVSLGIYKDGKQKGLDAIKGGSQPYVELMGRRFVPGYYQFLNVSDNHARIPLYQSRSNQWRALLNSKPAQPSSPFSYISRSFRQTTPHIIGALRLLAESFTPKELNNKGWALYTEFRPSVNGWGERSEVKCETILNLRNPAVKAAEATGTSKEVSSSDVVQFEECASSSNGPAHKRPKSSDD</sequence>
<evidence type="ECO:0000256" key="1">
    <source>
        <dbReference type="SAM" id="MobiDB-lite"/>
    </source>
</evidence>
<keyword evidence="3" id="KW-1185">Reference proteome</keyword>
<dbReference type="EMBL" id="FUEG01000003">
    <property type="protein sequence ID" value="SJL01897.1"/>
    <property type="molecule type" value="Genomic_DNA"/>
</dbReference>
<protein>
    <submittedName>
        <fullName evidence="2">Uncharacterized protein</fullName>
    </submittedName>
</protein>
<gene>
    <name evidence="2" type="ORF">ARMOST_05221</name>
</gene>
<feature type="region of interest" description="Disordered" evidence="1">
    <location>
        <begin position="345"/>
        <end position="381"/>
    </location>
</feature>
<accession>A0A284QZK2</accession>
<evidence type="ECO:0000313" key="3">
    <source>
        <dbReference type="Proteomes" id="UP000219338"/>
    </source>
</evidence>
<proteinExistence type="predicted"/>
<dbReference type="OMA" id="IMMAWAF"/>
<name>A0A284QZK2_ARMOS</name>
<feature type="compositionally biased region" description="Polar residues" evidence="1">
    <location>
        <begin position="347"/>
        <end position="358"/>
    </location>
</feature>
<feature type="compositionally biased region" description="Basic residues" evidence="1">
    <location>
        <begin position="372"/>
        <end position="381"/>
    </location>
</feature>
<dbReference type="OrthoDB" id="514070at2759"/>
<dbReference type="Proteomes" id="UP000219338">
    <property type="component" value="Unassembled WGS sequence"/>
</dbReference>
<dbReference type="AlphaFoldDB" id="A0A284QZK2"/>
<evidence type="ECO:0000313" key="2">
    <source>
        <dbReference type="EMBL" id="SJL01897.1"/>
    </source>
</evidence>
<feature type="region of interest" description="Disordered" evidence="1">
    <location>
        <begin position="69"/>
        <end position="116"/>
    </location>
</feature>